<accession>A0AAF0YC95</accession>
<dbReference type="GO" id="GO:0000976">
    <property type="term" value="F:transcription cis-regulatory region binding"/>
    <property type="evidence" value="ECO:0007669"/>
    <property type="project" value="TreeGrafter"/>
</dbReference>
<evidence type="ECO:0000256" key="1">
    <source>
        <dbReference type="ARBA" id="ARBA00004123"/>
    </source>
</evidence>
<dbReference type="Proteomes" id="UP000827549">
    <property type="component" value="Chromosome 5"/>
</dbReference>
<reference evidence="8" key="1">
    <citation type="submission" date="2023-10" db="EMBL/GenBank/DDBJ databases">
        <authorList>
            <person name="Noh H."/>
        </authorList>
    </citation>
    <scope>NUCLEOTIDE SEQUENCE</scope>
    <source>
        <strain evidence="8">DUCC4014</strain>
    </source>
</reference>
<evidence type="ECO:0000256" key="3">
    <source>
        <dbReference type="ARBA" id="ARBA00023125"/>
    </source>
</evidence>
<feature type="compositionally biased region" description="Polar residues" evidence="6">
    <location>
        <begin position="583"/>
        <end position="593"/>
    </location>
</feature>
<dbReference type="InterPro" id="IPR051089">
    <property type="entry name" value="prtT"/>
</dbReference>
<evidence type="ECO:0000313" key="8">
    <source>
        <dbReference type="EMBL" id="WOO84080.1"/>
    </source>
</evidence>
<feature type="region of interest" description="Disordered" evidence="6">
    <location>
        <begin position="135"/>
        <end position="173"/>
    </location>
</feature>
<sequence length="642" mass="70970">MSHSPVRNIRDKSIRACDGCRRMKVKCVDKETPPCRRCKANRVECKFNLTPGIPEPEASPDERLRALEAQIAGLREEMATLVRGTGGTAGFAPAMAMTPDDEEDHEHIVRVVHAPEAAAGSEEDDEEVVAPLRAEDVDRHQASPGRKRKRTASPSPSARLPAAPNPEQADAGVADPVSAGFCTEAEARRLFDRFMKHAHAFVPVLDPARDTFERLRAKPFVLTVILLTSAQVEDAYRAPSALQVQCRALAQSMSNATLFSAQASLDTVQAMVTLGSWSDLSWRPISYALSLGSEMGLYKCLPHLIRTGLGAGRTRAQAESDRPAVDGARVWMALQKMRLEIAFNEGRPVPFVDEPLDKLRSLLRHPLADINDSRSIVAIEFLQPRVPLHHVWTPDEGDCLPTAEIARVNDTFESRFHYWSSYYARAGLPRDHFLFLQLECQRSHAILHTNIKLLRGVRSRTDVRLMSKDRREILVTALHAADFVVTEFVHGSQGAHAEWGNRYFHIATVFAARALLRLATLLPEHVDLHRVGGDLDALVGKLPWLPGYPFASLMSKIIRRARRNGALPWPLGGTTPGAPDTGVTPSDVPSASEASDPFDLFSMDNLFPLFDLSQLSEDSEVNLDGQDWFDAVRMPDLPATAV</sequence>
<dbReference type="PANTHER" id="PTHR31845">
    <property type="entry name" value="FINGER DOMAIN PROTEIN, PUTATIVE-RELATED"/>
    <property type="match status" value="1"/>
</dbReference>
<dbReference type="InterPro" id="IPR036864">
    <property type="entry name" value="Zn2-C6_fun-type_DNA-bd_sf"/>
</dbReference>
<organism evidence="8 9">
    <name type="scientific">Vanrija pseudolonga</name>
    <dbReference type="NCBI Taxonomy" id="143232"/>
    <lineage>
        <taxon>Eukaryota</taxon>
        <taxon>Fungi</taxon>
        <taxon>Dikarya</taxon>
        <taxon>Basidiomycota</taxon>
        <taxon>Agaricomycotina</taxon>
        <taxon>Tremellomycetes</taxon>
        <taxon>Trichosporonales</taxon>
        <taxon>Trichosporonaceae</taxon>
        <taxon>Vanrija</taxon>
    </lineage>
</organism>
<dbReference type="SMART" id="SM00066">
    <property type="entry name" value="GAL4"/>
    <property type="match status" value="1"/>
</dbReference>
<evidence type="ECO:0000256" key="2">
    <source>
        <dbReference type="ARBA" id="ARBA00023015"/>
    </source>
</evidence>
<comment type="subcellular location">
    <subcellularLocation>
        <location evidence="1">Nucleus</location>
    </subcellularLocation>
</comment>
<keyword evidence="3" id="KW-0238">DNA-binding</keyword>
<dbReference type="Pfam" id="PF00172">
    <property type="entry name" value="Zn_clus"/>
    <property type="match status" value="1"/>
</dbReference>
<feature type="compositionally biased region" description="Low complexity" evidence="6">
    <location>
        <begin position="152"/>
        <end position="162"/>
    </location>
</feature>
<dbReference type="GeneID" id="87810775"/>
<feature type="region of interest" description="Disordered" evidence="6">
    <location>
        <begin position="568"/>
        <end position="593"/>
    </location>
</feature>
<keyword evidence="2" id="KW-0805">Transcription regulation</keyword>
<dbReference type="CDD" id="cd00067">
    <property type="entry name" value="GAL4"/>
    <property type="match status" value="1"/>
</dbReference>
<dbReference type="PANTHER" id="PTHR31845:SF17">
    <property type="entry name" value="ZN(II)2CYS6 TRANSCRIPTION FACTOR (EUROFUNG)"/>
    <property type="match status" value="1"/>
</dbReference>
<evidence type="ECO:0000256" key="5">
    <source>
        <dbReference type="ARBA" id="ARBA00023242"/>
    </source>
</evidence>
<evidence type="ECO:0000259" key="7">
    <source>
        <dbReference type="PROSITE" id="PS50048"/>
    </source>
</evidence>
<evidence type="ECO:0000256" key="6">
    <source>
        <dbReference type="SAM" id="MobiDB-lite"/>
    </source>
</evidence>
<gene>
    <name evidence="8" type="primary">priB_14</name>
    <name evidence="8" type="ORF">LOC62_05G007603</name>
</gene>
<dbReference type="CDD" id="cd12148">
    <property type="entry name" value="fungal_TF_MHR"/>
    <property type="match status" value="1"/>
</dbReference>
<dbReference type="PROSITE" id="PS50048">
    <property type="entry name" value="ZN2_CY6_FUNGAL_2"/>
    <property type="match status" value="1"/>
</dbReference>
<dbReference type="AlphaFoldDB" id="A0AAF0YC95"/>
<keyword evidence="4" id="KW-0804">Transcription</keyword>
<keyword evidence="5" id="KW-0539">Nucleus</keyword>
<dbReference type="Gene3D" id="4.10.240.10">
    <property type="entry name" value="Zn(2)-C6 fungal-type DNA-binding domain"/>
    <property type="match status" value="1"/>
</dbReference>
<dbReference type="GO" id="GO:0000981">
    <property type="term" value="F:DNA-binding transcription factor activity, RNA polymerase II-specific"/>
    <property type="evidence" value="ECO:0007669"/>
    <property type="project" value="InterPro"/>
</dbReference>
<evidence type="ECO:0000313" key="9">
    <source>
        <dbReference type="Proteomes" id="UP000827549"/>
    </source>
</evidence>
<dbReference type="GO" id="GO:0005634">
    <property type="term" value="C:nucleus"/>
    <property type="evidence" value="ECO:0007669"/>
    <property type="project" value="UniProtKB-SubCell"/>
</dbReference>
<feature type="domain" description="Zn(2)-C6 fungal-type" evidence="7">
    <location>
        <begin position="16"/>
        <end position="47"/>
    </location>
</feature>
<proteinExistence type="predicted"/>
<dbReference type="InterPro" id="IPR001138">
    <property type="entry name" value="Zn2Cys6_DnaBD"/>
</dbReference>
<protein>
    <submittedName>
        <fullName evidence="8">Protein priB</fullName>
    </submittedName>
</protein>
<dbReference type="EMBL" id="CP086718">
    <property type="protein sequence ID" value="WOO84080.1"/>
    <property type="molecule type" value="Genomic_DNA"/>
</dbReference>
<dbReference type="RefSeq" id="XP_062630106.1">
    <property type="nucleotide sequence ID" value="XM_062774122.1"/>
</dbReference>
<name>A0AAF0YC95_9TREE</name>
<keyword evidence="9" id="KW-1185">Reference proteome</keyword>
<evidence type="ECO:0000256" key="4">
    <source>
        <dbReference type="ARBA" id="ARBA00023163"/>
    </source>
</evidence>
<dbReference type="PROSITE" id="PS00463">
    <property type="entry name" value="ZN2_CY6_FUNGAL_1"/>
    <property type="match status" value="1"/>
</dbReference>
<dbReference type="SUPFAM" id="SSF57701">
    <property type="entry name" value="Zn2/Cys6 DNA-binding domain"/>
    <property type="match status" value="1"/>
</dbReference>
<dbReference type="GO" id="GO:0008270">
    <property type="term" value="F:zinc ion binding"/>
    <property type="evidence" value="ECO:0007669"/>
    <property type="project" value="InterPro"/>
</dbReference>